<sequence length="238" mass="26821">MSTAQILKGIKSAPELNKNTYTKWSKLFEMCLFGLNLRKYITGIVPELNINSDPKPAEKNHFAALIDDNNIKAALLQLVPDDVYYIIENYPTSRDMWVGLSNYFKPQSAAAVDAHLEEFWGFTMSEGTDVDEYANNLTQLQSQIASLDPTKRPSSLTKKNRLLKHFEGEGNGFYGGTVSYLKLNHTINFAETVNMLRENQRNFLKQNQVAVANLARPANVPPGKIKRTCAYCGRSNHI</sequence>
<evidence type="ECO:0000313" key="1">
    <source>
        <dbReference type="EMBL" id="RKF57634.1"/>
    </source>
</evidence>
<name>A0A420HJN3_9PEZI</name>
<dbReference type="Proteomes" id="UP000286134">
    <property type="component" value="Unassembled WGS sequence"/>
</dbReference>
<dbReference type="EMBL" id="MCFK01007285">
    <property type="protein sequence ID" value="RKF57634.1"/>
    <property type="molecule type" value="Genomic_DNA"/>
</dbReference>
<protein>
    <submittedName>
        <fullName evidence="1">Uncharacterized protein</fullName>
    </submittedName>
</protein>
<evidence type="ECO:0000313" key="2">
    <source>
        <dbReference type="Proteomes" id="UP000286134"/>
    </source>
</evidence>
<keyword evidence="2" id="KW-1185">Reference proteome</keyword>
<dbReference type="AlphaFoldDB" id="A0A420HJN3"/>
<accession>A0A420HJN3</accession>
<comment type="caution">
    <text evidence="1">The sequence shown here is derived from an EMBL/GenBank/DDBJ whole genome shotgun (WGS) entry which is preliminary data.</text>
</comment>
<reference evidence="1 2" key="1">
    <citation type="journal article" date="2018" name="BMC Genomics">
        <title>Comparative genome analyses reveal sequence features reflecting distinct modes of host-adaptation between dicot and monocot powdery mildew.</title>
        <authorList>
            <person name="Wu Y."/>
            <person name="Ma X."/>
            <person name="Pan Z."/>
            <person name="Kale S.D."/>
            <person name="Song Y."/>
            <person name="King H."/>
            <person name="Zhang Q."/>
            <person name="Presley C."/>
            <person name="Deng X."/>
            <person name="Wei C.I."/>
            <person name="Xiao S."/>
        </authorList>
    </citation>
    <scope>NUCLEOTIDE SEQUENCE [LARGE SCALE GENOMIC DNA]</scope>
    <source>
        <strain evidence="1">UMSG2</strain>
    </source>
</reference>
<proteinExistence type="predicted"/>
<gene>
    <name evidence="1" type="ORF">OnM2_072078</name>
</gene>
<feature type="non-terminal residue" evidence="1">
    <location>
        <position position="238"/>
    </location>
</feature>
<dbReference type="OrthoDB" id="1736387at2759"/>
<organism evidence="1 2">
    <name type="scientific">Erysiphe neolycopersici</name>
    <dbReference type="NCBI Taxonomy" id="212602"/>
    <lineage>
        <taxon>Eukaryota</taxon>
        <taxon>Fungi</taxon>
        <taxon>Dikarya</taxon>
        <taxon>Ascomycota</taxon>
        <taxon>Pezizomycotina</taxon>
        <taxon>Leotiomycetes</taxon>
        <taxon>Erysiphales</taxon>
        <taxon>Erysiphaceae</taxon>
        <taxon>Erysiphe</taxon>
    </lineage>
</organism>
<dbReference type="Pfam" id="PF14223">
    <property type="entry name" value="Retrotran_gag_2"/>
    <property type="match status" value="1"/>
</dbReference>